<accession>A0A161RSF6</accession>
<organism evidence="1 2">
    <name type="scientific">Fictibacillus phosphorivorans</name>
    <dbReference type="NCBI Taxonomy" id="1221500"/>
    <lineage>
        <taxon>Bacteria</taxon>
        <taxon>Bacillati</taxon>
        <taxon>Bacillota</taxon>
        <taxon>Bacilli</taxon>
        <taxon>Bacillales</taxon>
        <taxon>Fictibacillaceae</taxon>
        <taxon>Fictibacillus</taxon>
    </lineage>
</organism>
<evidence type="ECO:0000313" key="2">
    <source>
        <dbReference type="Proteomes" id="UP000076567"/>
    </source>
</evidence>
<proteinExistence type="predicted"/>
<sequence>MKMSKKTGWSLVAATALTVLGYGAKKGKIPFISPKLVPDIAKVASDAGINEEKSFGGLKESVINGIAKSTNKGEQAFIDGNELVYQFRSNSNKMVLEAKFIINAAGKLVMTFVSGNYGNQPNAPRFFEDSLVEAMNKANENN</sequence>
<dbReference type="EMBL" id="LRFC01000016">
    <property type="protein sequence ID" value="KZE66866.1"/>
    <property type="molecule type" value="Genomic_DNA"/>
</dbReference>
<dbReference type="OrthoDB" id="2931035at2"/>
<evidence type="ECO:0000313" key="1">
    <source>
        <dbReference type="EMBL" id="KZE66866.1"/>
    </source>
</evidence>
<dbReference type="RefSeq" id="WP_066240282.1">
    <property type="nucleotide sequence ID" value="NZ_LRFC01000016.1"/>
</dbReference>
<keyword evidence="2" id="KW-1185">Reference proteome</keyword>
<dbReference type="Proteomes" id="UP000076567">
    <property type="component" value="Unassembled WGS sequence"/>
</dbReference>
<reference evidence="2" key="1">
    <citation type="submission" date="2016-01" db="EMBL/GenBank/DDBJ databases">
        <title>Draft genome of Chromobacterium sp. F49.</title>
        <authorList>
            <person name="Hong K.W."/>
        </authorList>
    </citation>
    <scope>NUCLEOTIDE SEQUENCE [LARGE SCALE GENOMIC DNA]</scope>
    <source>
        <strain evidence="2">P7IIIA</strain>
    </source>
</reference>
<protein>
    <submittedName>
        <fullName evidence="1">Uncharacterized protein</fullName>
    </submittedName>
</protein>
<comment type="caution">
    <text evidence="1">The sequence shown here is derived from an EMBL/GenBank/DDBJ whole genome shotgun (WGS) entry which is preliminary data.</text>
</comment>
<dbReference type="AlphaFoldDB" id="A0A161RSF6"/>
<gene>
    <name evidence="1" type="ORF">AWM68_20050</name>
</gene>
<name>A0A161RSF6_9BACL</name>